<gene>
    <name evidence="13" type="ORF">KUTeg_020844</name>
</gene>
<evidence type="ECO:0000256" key="11">
    <source>
        <dbReference type="RuleBase" id="RU000679"/>
    </source>
</evidence>
<keyword evidence="14" id="KW-1185">Reference proteome</keyword>
<comment type="similarity">
    <text evidence="11">Belongs to the amiloride-sensitive sodium channel (TC 1.A.6) family.</text>
</comment>
<dbReference type="PANTHER" id="PTHR11690">
    <property type="entry name" value="AMILORIDE-SENSITIVE SODIUM CHANNEL-RELATED"/>
    <property type="match status" value="1"/>
</dbReference>
<dbReference type="InterPro" id="IPR001873">
    <property type="entry name" value="ENaC"/>
</dbReference>
<keyword evidence="2 11" id="KW-0813">Transport</keyword>
<feature type="transmembrane region" description="Helical" evidence="12">
    <location>
        <begin position="44"/>
        <end position="62"/>
    </location>
</feature>
<comment type="caution">
    <text evidence="13">The sequence shown here is derived from an EMBL/GenBank/DDBJ whole genome shotgun (WGS) entry which is preliminary data.</text>
</comment>
<evidence type="ECO:0000256" key="4">
    <source>
        <dbReference type="ARBA" id="ARBA00022692"/>
    </source>
</evidence>
<reference evidence="13 14" key="1">
    <citation type="submission" date="2022-12" db="EMBL/GenBank/DDBJ databases">
        <title>Chromosome-level genome of Tegillarca granosa.</title>
        <authorList>
            <person name="Kim J."/>
        </authorList>
    </citation>
    <scope>NUCLEOTIDE SEQUENCE [LARGE SCALE GENOMIC DNA]</scope>
    <source>
        <strain evidence="13">Teg-2019</strain>
        <tissue evidence="13">Adductor muscle</tissue>
    </source>
</reference>
<evidence type="ECO:0000256" key="3">
    <source>
        <dbReference type="ARBA" id="ARBA00022461"/>
    </source>
</evidence>
<protein>
    <submittedName>
        <fullName evidence="13">Uncharacterized protein</fullName>
    </submittedName>
</protein>
<evidence type="ECO:0000256" key="2">
    <source>
        <dbReference type="ARBA" id="ARBA00022448"/>
    </source>
</evidence>
<name>A0ABQ9EE84_TEGGR</name>
<dbReference type="Proteomes" id="UP001217089">
    <property type="component" value="Unassembled WGS sequence"/>
</dbReference>
<keyword evidence="8 12" id="KW-0472">Membrane</keyword>
<dbReference type="EMBL" id="JARBDR010000918">
    <property type="protein sequence ID" value="KAJ8301857.1"/>
    <property type="molecule type" value="Genomic_DNA"/>
</dbReference>
<accession>A0ABQ9EE84</accession>
<dbReference type="Pfam" id="PF00858">
    <property type="entry name" value="ASC"/>
    <property type="match status" value="1"/>
</dbReference>
<sequence length="172" mass="19728">MSNDKTEYSSQKSASKIFNNFLQESGIHGINKLRKSTSNRWRRFFWGSALLACGIYLIVTITKEIQFFFTYPTTSSIDVDVVDELPFPAVTICNLSPYNKSKMNLDEKSQNFYVAFDPRLSKFASPINWSDPYYEENGFFEPESKRYLVNNPLEVESRNGMVENAVIDGIIG</sequence>
<evidence type="ECO:0000256" key="7">
    <source>
        <dbReference type="ARBA" id="ARBA00023065"/>
    </source>
</evidence>
<evidence type="ECO:0000256" key="8">
    <source>
        <dbReference type="ARBA" id="ARBA00023136"/>
    </source>
</evidence>
<evidence type="ECO:0000256" key="10">
    <source>
        <dbReference type="ARBA" id="ARBA00023303"/>
    </source>
</evidence>
<keyword evidence="6" id="KW-0915">Sodium</keyword>
<evidence type="ECO:0000313" key="13">
    <source>
        <dbReference type="EMBL" id="KAJ8301857.1"/>
    </source>
</evidence>
<evidence type="ECO:0000256" key="12">
    <source>
        <dbReference type="SAM" id="Phobius"/>
    </source>
</evidence>
<keyword evidence="4 11" id="KW-0812">Transmembrane</keyword>
<evidence type="ECO:0000313" key="14">
    <source>
        <dbReference type="Proteomes" id="UP001217089"/>
    </source>
</evidence>
<keyword evidence="9 11" id="KW-0739">Sodium transport</keyword>
<evidence type="ECO:0000256" key="6">
    <source>
        <dbReference type="ARBA" id="ARBA00023053"/>
    </source>
</evidence>
<evidence type="ECO:0000256" key="9">
    <source>
        <dbReference type="ARBA" id="ARBA00023201"/>
    </source>
</evidence>
<organism evidence="13 14">
    <name type="scientific">Tegillarca granosa</name>
    <name type="common">Malaysian cockle</name>
    <name type="synonym">Anadara granosa</name>
    <dbReference type="NCBI Taxonomy" id="220873"/>
    <lineage>
        <taxon>Eukaryota</taxon>
        <taxon>Metazoa</taxon>
        <taxon>Spiralia</taxon>
        <taxon>Lophotrochozoa</taxon>
        <taxon>Mollusca</taxon>
        <taxon>Bivalvia</taxon>
        <taxon>Autobranchia</taxon>
        <taxon>Pteriomorphia</taxon>
        <taxon>Arcoida</taxon>
        <taxon>Arcoidea</taxon>
        <taxon>Arcidae</taxon>
        <taxon>Tegillarca</taxon>
    </lineage>
</organism>
<keyword evidence="3 11" id="KW-0894">Sodium channel</keyword>
<keyword evidence="10 11" id="KW-0407">Ion channel</keyword>
<dbReference type="PANTHER" id="PTHR11690:SF248">
    <property type="entry name" value="PICKPOCKET 17, ISOFORM A"/>
    <property type="match status" value="1"/>
</dbReference>
<evidence type="ECO:0000256" key="1">
    <source>
        <dbReference type="ARBA" id="ARBA00004141"/>
    </source>
</evidence>
<proteinExistence type="inferred from homology"/>
<comment type="subcellular location">
    <subcellularLocation>
        <location evidence="1">Membrane</location>
        <topology evidence="1">Multi-pass membrane protein</topology>
    </subcellularLocation>
</comment>
<evidence type="ECO:0000256" key="5">
    <source>
        <dbReference type="ARBA" id="ARBA00022989"/>
    </source>
</evidence>
<keyword evidence="7 11" id="KW-0406">Ion transport</keyword>
<keyword evidence="5 12" id="KW-1133">Transmembrane helix</keyword>